<evidence type="ECO:0008006" key="3">
    <source>
        <dbReference type="Google" id="ProtNLM"/>
    </source>
</evidence>
<evidence type="ECO:0000313" key="2">
    <source>
        <dbReference type="Proteomes" id="UP000323242"/>
    </source>
</evidence>
<reference evidence="1 2" key="1">
    <citation type="submission" date="2019-08" db="EMBL/GenBank/DDBJ databases">
        <title>Draft genome for granaticin producer strain Streptomyces parvus C05.</title>
        <authorList>
            <person name="Gonzalez-Pimentel J.L."/>
        </authorList>
    </citation>
    <scope>NUCLEOTIDE SEQUENCE [LARGE SCALE GENOMIC DNA]</scope>
    <source>
        <strain evidence="1 2">C05</strain>
    </source>
</reference>
<evidence type="ECO:0000313" key="1">
    <source>
        <dbReference type="EMBL" id="TYR66133.1"/>
    </source>
</evidence>
<comment type="caution">
    <text evidence="1">The sequence shown here is derived from an EMBL/GenBank/DDBJ whole genome shotgun (WGS) entry which is preliminary data.</text>
</comment>
<proteinExistence type="predicted"/>
<keyword evidence="2" id="KW-1185">Reference proteome</keyword>
<organism evidence="1 2">
    <name type="scientific">Streptomyces parvus</name>
    <dbReference type="NCBI Taxonomy" id="66428"/>
    <lineage>
        <taxon>Bacteria</taxon>
        <taxon>Bacillati</taxon>
        <taxon>Actinomycetota</taxon>
        <taxon>Actinomycetes</taxon>
        <taxon>Kitasatosporales</taxon>
        <taxon>Streptomycetaceae</taxon>
        <taxon>Streptomyces</taxon>
    </lineage>
</organism>
<dbReference type="Proteomes" id="UP000323242">
    <property type="component" value="Unassembled WGS sequence"/>
</dbReference>
<dbReference type="EMBL" id="VSZQ01000008">
    <property type="protein sequence ID" value="TYR66133.1"/>
    <property type="molecule type" value="Genomic_DNA"/>
</dbReference>
<name>A0A5D4JR86_9ACTN</name>
<gene>
    <name evidence="1" type="ORF">FY004_02745</name>
</gene>
<accession>A0A5D4JR86</accession>
<dbReference type="AlphaFoldDB" id="A0A5D4JR86"/>
<sequence length="64" mass="7009">MEDGEGEFLEFSMGFAEWMYRYLAGEEMAGAGSAAFYPGPVTLRDLPMAPGDRPQLRHGPARAV</sequence>
<protein>
    <recommendedName>
        <fullName evidence="3">SMI1/KNR4 family protein</fullName>
    </recommendedName>
</protein>